<gene>
    <name evidence="1" type="ORF">FAZ21_09175</name>
</gene>
<evidence type="ECO:0008006" key="3">
    <source>
        <dbReference type="Google" id="ProtNLM"/>
    </source>
</evidence>
<sequence length="96" mass="10646">MGSASIETLIGKLDALCDAVSRGLVVVPPDKALWDAEATAKYLGVSDRQVAERYASLPDFPRPIYLPTATGQRSTRRWKAAEVIKWAESKQERKRS</sequence>
<proteinExistence type="predicted"/>
<dbReference type="AlphaFoldDB" id="A0A4U0PYQ8"/>
<keyword evidence="2" id="KW-1185">Reference proteome</keyword>
<name>A0A4U0PYQ8_9NEIS</name>
<evidence type="ECO:0000313" key="1">
    <source>
        <dbReference type="EMBL" id="TJZ73783.1"/>
    </source>
</evidence>
<reference evidence="1 2" key="1">
    <citation type="submission" date="2019-04" db="EMBL/GenBank/DDBJ databases">
        <title>Chitiniphilus eburnea sp. nov., a novel chitinolytic bacterium isolated from aquaculture sludge.</title>
        <authorList>
            <person name="Sheng M."/>
        </authorList>
    </citation>
    <scope>NUCLEOTIDE SEQUENCE [LARGE SCALE GENOMIC DNA]</scope>
    <source>
        <strain evidence="1 2">HX-2-15</strain>
    </source>
</reference>
<accession>A0A4U0PYQ8</accession>
<dbReference type="OrthoDB" id="8595257at2"/>
<dbReference type="Proteomes" id="UP000310016">
    <property type="component" value="Unassembled WGS sequence"/>
</dbReference>
<comment type="caution">
    <text evidence="1">The sequence shown here is derived from an EMBL/GenBank/DDBJ whole genome shotgun (WGS) entry which is preliminary data.</text>
</comment>
<evidence type="ECO:0000313" key="2">
    <source>
        <dbReference type="Proteomes" id="UP000310016"/>
    </source>
</evidence>
<dbReference type="RefSeq" id="WP_136773146.1">
    <property type="nucleotide sequence ID" value="NZ_SUMF01000008.1"/>
</dbReference>
<dbReference type="EMBL" id="SUMF01000008">
    <property type="protein sequence ID" value="TJZ73783.1"/>
    <property type="molecule type" value="Genomic_DNA"/>
</dbReference>
<organism evidence="1 2">
    <name type="scientific">Chitiniphilus eburneus</name>
    <dbReference type="NCBI Taxonomy" id="2571148"/>
    <lineage>
        <taxon>Bacteria</taxon>
        <taxon>Pseudomonadati</taxon>
        <taxon>Pseudomonadota</taxon>
        <taxon>Betaproteobacteria</taxon>
        <taxon>Neisseriales</taxon>
        <taxon>Chitinibacteraceae</taxon>
        <taxon>Chitiniphilus</taxon>
    </lineage>
</organism>
<protein>
    <recommendedName>
        <fullName evidence="3">DNA-binding protein</fullName>
    </recommendedName>
</protein>